<feature type="domain" description="Helicase ATP-binding" evidence="15">
    <location>
        <begin position="12"/>
        <end position="278"/>
    </location>
</feature>
<dbReference type="InterPro" id="IPR010614">
    <property type="entry name" value="RAD3-like_helicase_DEAD"/>
</dbReference>
<keyword evidence="8" id="KW-0411">Iron-sulfur</keyword>
<dbReference type="SUPFAM" id="SSF52540">
    <property type="entry name" value="P-loop containing nucleoside triphosphate hydrolases"/>
    <property type="match status" value="2"/>
</dbReference>
<dbReference type="EMBL" id="CP053452">
    <property type="protein sequence ID" value="QJX00627.1"/>
    <property type="molecule type" value="Genomic_DNA"/>
</dbReference>
<dbReference type="GO" id="GO:0016818">
    <property type="term" value="F:hydrolase activity, acting on acid anhydrides, in phosphorus-containing anhydrides"/>
    <property type="evidence" value="ECO:0007669"/>
    <property type="project" value="InterPro"/>
</dbReference>
<evidence type="ECO:0000256" key="3">
    <source>
        <dbReference type="ARBA" id="ARBA00022741"/>
    </source>
</evidence>
<evidence type="ECO:0000256" key="7">
    <source>
        <dbReference type="ARBA" id="ARBA00023004"/>
    </source>
</evidence>
<dbReference type="GO" id="GO:0005524">
    <property type="term" value="F:ATP binding"/>
    <property type="evidence" value="ECO:0007669"/>
    <property type="project" value="UniProtKB-KW"/>
</dbReference>
<name>A0A6M5Z4B9_9BACT</name>
<protein>
    <recommendedName>
        <fullName evidence="12">DNA 5'-3' helicase</fullName>
        <ecNumber evidence="12">5.6.2.3</ecNumber>
    </recommendedName>
</protein>
<dbReference type="FunFam" id="3.40.50.300:FF:000437">
    <property type="entry name" value="ATP-dependent DNA helicase DinG"/>
    <property type="match status" value="1"/>
</dbReference>
<keyword evidence="17" id="KW-1185">Reference proteome</keyword>
<evidence type="ECO:0000256" key="2">
    <source>
        <dbReference type="ARBA" id="ARBA00022723"/>
    </source>
</evidence>
<evidence type="ECO:0000256" key="9">
    <source>
        <dbReference type="ARBA" id="ARBA00023125"/>
    </source>
</evidence>
<reference evidence="17" key="1">
    <citation type="submission" date="2020-05" db="EMBL/GenBank/DDBJ databases">
        <title>Frigoriglobus tundricola gen. nov., sp. nov., a psychrotolerant cellulolytic planctomycete of the family Gemmataceae with two divergent copies of 16S rRNA gene.</title>
        <authorList>
            <person name="Kulichevskaya I.S."/>
            <person name="Ivanova A.A."/>
            <person name="Naumoff D.G."/>
            <person name="Beletsky A.V."/>
            <person name="Rijpstra W.I.C."/>
            <person name="Sinninghe Damste J.S."/>
            <person name="Mardanov A.V."/>
            <person name="Ravin N.V."/>
            <person name="Dedysh S.N."/>
        </authorList>
    </citation>
    <scope>NUCLEOTIDE SEQUENCE [LARGE SCALE GENOMIC DNA]</scope>
    <source>
        <strain evidence="17">PL17</strain>
    </source>
</reference>
<dbReference type="GO" id="GO:0046872">
    <property type="term" value="F:metal ion binding"/>
    <property type="evidence" value="ECO:0007669"/>
    <property type="project" value="UniProtKB-KW"/>
</dbReference>
<accession>A0A6M5Z4B9</accession>
<evidence type="ECO:0000259" key="15">
    <source>
        <dbReference type="PROSITE" id="PS51193"/>
    </source>
</evidence>
<keyword evidence="10" id="KW-0413">Isomerase</keyword>
<evidence type="ECO:0000256" key="6">
    <source>
        <dbReference type="ARBA" id="ARBA00022840"/>
    </source>
</evidence>
<evidence type="ECO:0000256" key="14">
    <source>
        <dbReference type="SAM" id="MobiDB-lite"/>
    </source>
</evidence>
<dbReference type="PANTHER" id="PTHR11472">
    <property type="entry name" value="DNA REPAIR DEAD HELICASE RAD3/XP-D SUBFAMILY MEMBER"/>
    <property type="match status" value="1"/>
</dbReference>
<sequence length="684" mass="74454">MDARKILGPDGLIAKKFAGFESRPQQLDMADAVADALARKRQLLVEAGTGVGKSFAYLVPAILAASARKDFKVVISTHTISLQEQLIRKDLPFLQSVLPGDYRPVLVKGRGNYLSLRRLRAAQTKASSLLDTPGAIDQLIQIGRWSRQTQDGSKSDLPVQPYEPVWDLVQSDSGNCLGRKCPHNADCFYFQARKRVFGANILVVNHALFFADLALRRSGGGVLPDYQAVIFDEAHTLEDVAADHLGIGLSQGGVEYLLSQLLAPRTHKGILATLGDGDAVAQLEATRRATEAFFLSVYQWQIAQPDRRGGSFSGGNGSNATSGSGRVREPKVVPDALSGELTKLGDTLHELAKGRDAEEERMELTSRGDRLYAMSKSVKEWLNQDLDGQVYWVDVKPGRVPRVSLASAPIEVGPALKAQLYDKVPSVILASATLSVGGADGFHLFQKRLGLDGSETRLLGSPFDFPKQAELHLFKTMPDPSAMAARYEDEVLKRVPDYVAKTQGRAFVLFTSYGFLNRAAAHLGPWFAKNGYTLLVQGSGLPTPKLLEQFRETKKAVLFGVDSFWQGVDVRGEALGNVIITKLPFAVPDRPLTEARLEAIAADGGNAFMDYQVPQAAIKLKQGFGRLIRTSTDSGIVVLFDPRVLTKPYGKVFLDALPDAKRFIDGEEVPPSEGKGTKRKAKAG</sequence>
<proteinExistence type="inferred from homology"/>
<dbReference type="InterPro" id="IPR027417">
    <property type="entry name" value="P-loop_NTPase"/>
</dbReference>
<gene>
    <name evidence="16" type="ORF">FTUN_8259</name>
</gene>
<keyword evidence="6" id="KW-0067">ATP-binding</keyword>
<keyword evidence="7" id="KW-0408">Iron</keyword>
<dbReference type="Proteomes" id="UP000503447">
    <property type="component" value="Chromosome"/>
</dbReference>
<dbReference type="InterPro" id="IPR014001">
    <property type="entry name" value="Helicase_ATP-bd"/>
</dbReference>
<dbReference type="Pfam" id="PF00270">
    <property type="entry name" value="DEAD"/>
    <property type="match status" value="1"/>
</dbReference>
<comment type="cofactor">
    <cofactor evidence="1">
        <name>[4Fe-4S] cluster</name>
        <dbReference type="ChEBI" id="CHEBI:49883"/>
    </cofactor>
</comment>
<dbReference type="InterPro" id="IPR006555">
    <property type="entry name" value="ATP-dep_Helicase_C"/>
</dbReference>
<dbReference type="GO" id="GO:0043139">
    <property type="term" value="F:5'-3' DNA helicase activity"/>
    <property type="evidence" value="ECO:0007669"/>
    <property type="project" value="UniProtKB-EC"/>
</dbReference>
<dbReference type="Gene3D" id="3.40.50.300">
    <property type="entry name" value="P-loop containing nucleotide triphosphate hydrolases"/>
    <property type="match status" value="2"/>
</dbReference>
<dbReference type="KEGG" id="ftj:FTUN_8259"/>
<dbReference type="EC" id="5.6.2.3" evidence="12"/>
<dbReference type="SMART" id="SM00487">
    <property type="entry name" value="DEXDc"/>
    <property type="match status" value="1"/>
</dbReference>
<evidence type="ECO:0000256" key="5">
    <source>
        <dbReference type="ARBA" id="ARBA00022806"/>
    </source>
</evidence>
<dbReference type="Pfam" id="PF06733">
    <property type="entry name" value="DEAD_2"/>
    <property type="match status" value="1"/>
</dbReference>
<dbReference type="GO" id="GO:0051536">
    <property type="term" value="F:iron-sulfur cluster binding"/>
    <property type="evidence" value="ECO:0007669"/>
    <property type="project" value="UniProtKB-KW"/>
</dbReference>
<evidence type="ECO:0000256" key="1">
    <source>
        <dbReference type="ARBA" id="ARBA00001966"/>
    </source>
</evidence>
<dbReference type="RefSeq" id="WP_171475336.1">
    <property type="nucleotide sequence ID" value="NZ_CP053452.2"/>
</dbReference>
<dbReference type="PANTHER" id="PTHR11472:SF34">
    <property type="entry name" value="REGULATOR OF TELOMERE ELONGATION HELICASE 1"/>
    <property type="match status" value="1"/>
</dbReference>
<comment type="catalytic activity">
    <reaction evidence="13">
        <text>ATP + H2O = ADP + phosphate + H(+)</text>
        <dbReference type="Rhea" id="RHEA:13065"/>
        <dbReference type="ChEBI" id="CHEBI:15377"/>
        <dbReference type="ChEBI" id="CHEBI:15378"/>
        <dbReference type="ChEBI" id="CHEBI:30616"/>
        <dbReference type="ChEBI" id="CHEBI:43474"/>
        <dbReference type="ChEBI" id="CHEBI:456216"/>
        <dbReference type="EC" id="5.6.2.3"/>
    </reaction>
</comment>
<dbReference type="SMART" id="SM00491">
    <property type="entry name" value="HELICc2"/>
    <property type="match status" value="1"/>
</dbReference>
<comment type="similarity">
    <text evidence="11">Belongs to the helicase family. DinG subfamily.</text>
</comment>
<keyword evidence="3" id="KW-0547">Nucleotide-binding</keyword>
<evidence type="ECO:0000256" key="13">
    <source>
        <dbReference type="ARBA" id="ARBA00048954"/>
    </source>
</evidence>
<keyword evidence="5 16" id="KW-0347">Helicase</keyword>
<organism evidence="16 17">
    <name type="scientific">Frigoriglobus tundricola</name>
    <dbReference type="NCBI Taxonomy" id="2774151"/>
    <lineage>
        <taxon>Bacteria</taxon>
        <taxon>Pseudomonadati</taxon>
        <taxon>Planctomycetota</taxon>
        <taxon>Planctomycetia</taxon>
        <taxon>Gemmatales</taxon>
        <taxon>Gemmataceae</taxon>
        <taxon>Frigoriglobus</taxon>
    </lineage>
</organism>
<dbReference type="AlphaFoldDB" id="A0A6M5Z4B9"/>
<keyword evidence="4" id="KW-0378">Hydrolase</keyword>
<evidence type="ECO:0000256" key="12">
    <source>
        <dbReference type="ARBA" id="ARBA00044969"/>
    </source>
</evidence>
<dbReference type="GO" id="GO:0003677">
    <property type="term" value="F:DNA binding"/>
    <property type="evidence" value="ECO:0007669"/>
    <property type="project" value="UniProtKB-KW"/>
</dbReference>
<evidence type="ECO:0000313" key="16">
    <source>
        <dbReference type="EMBL" id="QJX00627.1"/>
    </source>
</evidence>
<dbReference type="Pfam" id="PF13307">
    <property type="entry name" value="Helicase_C_2"/>
    <property type="match status" value="1"/>
</dbReference>
<evidence type="ECO:0000313" key="17">
    <source>
        <dbReference type="Proteomes" id="UP000503447"/>
    </source>
</evidence>
<dbReference type="GO" id="GO:0006139">
    <property type="term" value="P:nucleobase-containing compound metabolic process"/>
    <property type="evidence" value="ECO:0007669"/>
    <property type="project" value="InterPro"/>
</dbReference>
<evidence type="ECO:0000256" key="10">
    <source>
        <dbReference type="ARBA" id="ARBA00023235"/>
    </source>
</evidence>
<dbReference type="InterPro" id="IPR011545">
    <property type="entry name" value="DEAD/DEAH_box_helicase_dom"/>
</dbReference>
<keyword evidence="2" id="KW-0479">Metal-binding</keyword>
<dbReference type="PROSITE" id="PS51193">
    <property type="entry name" value="HELICASE_ATP_BIND_2"/>
    <property type="match status" value="1"/>
</dbReference>
<dbReference type="InterPro" id="IPR045028">
    <property type="entry name" value="DinG/Rad3-like"/>
</dbReference>
<evidence type="ECO:0000256" key="8">
    <source>
        <dbReference type="ARBA" id="ARBA00023014"/>
    </source>
</evidence>
<dbReference type="InterPro" id="IPR014013">
    <property type="entry name" value="Helic_SF1/SF2_ATP-bd_DinG/Rad3"/>
</dbReference>
<keyword evidence="9" id="KW-0238">DNA-binding</keyword>
<feature type="region of interest" description="Disordered" evidence="14">
    <location>
        <begin position="665"/>
        <end position="684"/>
    </location>
</feature>
<evidence type="ECO:0000256" key="11">
    <source>
        <dbReference type="ARBA" id="ARBA00038058"/>
    </source>
</evidence>
<evidence type="ECO:0000256" key="4">
    <source>
        <dbReference type="ARBA" id="ARBA00022801"/>
    </source>
</evidence>
<feature type="region of interest" description="Disordered" evidence="14">
    <location>
        <begin position="307"/>
        <end position="330"/>
    </location>
</feature>